<evidence type="ECO:0000313" key="2">
    <source>
        <dbReference type="Proteomes" id="UP000053144"/>
    </source>
</evidence>
<dbReference type="Gramene" id="KOM28929">
    <property type="protein sequence ID" value="KOM28929"/>
    <property type="gene ID" value="LR48_Vigan618s001100"/>
</dbReference>
<proteinExistence type="predicted"/>
<reference evidence="2" key="1">
    <citation type="journal article" date="2015" name="Proc. Natl. Acad. Sci. U.S.A.">
        <title>Genome sequencing of adzuki bean (Vigna angularis) provides insight into high starch and low fat accumulation and domestication.</title>
        <authorList>
            <person name="Yang K."/>
            <person name="Tian Z."/>
            <person name="Chen C."/>
            <person name="Luo L."/>
            <person name="Zhao B."/>
            <person name="Wang Z."/>
            <person name="Yu L."/>
            <person name="Li Y."/>
            <person name="Sun Y."/>
            <person name="Li W."/>
            <person name="Chen Y."/>
            <person name="Li Y."/>
            <person name="Zhang Y."/>
            <person name="Ai D."/>
            <person name="Zhao J."/>
            <person name="Shang C."/>
            <person name="Ma Y."/>
            <person name="Wu B."/>
            <person name="Wang M."/>
            <person name="Gao L."/>
            <person name="Sun D."/>
            <person name="Zhang P."/>
            <person name="Guo F."/>
            <person name="Wang W."/>
            <person name="Li Y."/>
            <person name="Wang J."/>
            <person name="Varshney R.K."/>
            <person name="Wang J."/>
            <person name="Ling H.Q."/>
            <person name="Wan P."/>
        </authorList>
    </citation>
    <scope>NUCLEOTIDE SEQUENCE</scope>
    <source>
        <strain evidence="2">cv. Jingnong 6</strain>
    </source>
</reference>
<protein>
    <submittedName>
        <fullName evidence="1">Uncharacterized protein</fullName>
    </submittedName>
</protein>
<evidence type="ECO:0000313" key="1">
    <source>
        <dbReference type="EMBL" id="KOM28929.1"/>
    </source>
</evidence>
<accession>A0A0L9TFN6</accession>
<organism evidence="1 2">
    <name type="scientific">Phaseolus angularis</name>
    <name type="common">Azuki bean</name>
    <name type="synonym">Vigna angularis</name>
    <dbReference type="NCBI Taxonomy" id="3914"/>
    <lineage>
        <taxon>Eukaryota</taxon>
        <taxon>Viridiplantae</taxon>
        <taxon>Streptophyta</taxon>
        <taxon>Embryophyta</taxon>
        <taxon>Tracheophyta</taxon>
        <taxon>Spermatophyta</taxon>
        <taxon>Magnoliopsida</taxon>
        <taxon>eudicotyledons</taxon>
        <taxon>Gunneridae</taxon>
        <taxon>Pentapetalae</taxon>
        <taxon>rosids</taxon>
        <taxon>fabids</taxon>
        <taxon>Fabales</taxon>
        <taxon>Fabaceae</taxon>
        <taxon>Papilionoideae</taxon>
        <taxon>50 kb inversion clade</taxon>
        <taxon>NPAAA clade</taxon>
        <taxon>indigoferoid/millettioid clade</taxon>
        <taxon>Phaseoleae</taxon>
        <taxon>Vigna</taxon>
    </lineage>
</organism>
<dbReference type="Proteomes" id="UP000053144">
    <property type="component" value="Unassembled WGS sequence"/>
</dbReference>
<sequence length="59" mass="6740">MTLEKATYRDKELSRLHGVTTVNSRLANYYDEGTNVVGALLSHIEKAKRKKKKDIDGIY</sequence>
<dbReference type="EMBL" id="KQ258461">
    <property type="protein sequence ID" value="KOM28929.1"/>
    <property type="molecule type" value="Genomic_DNA"/>
</dbReference>
<gene>
    <name evidence="1" type="ORF">LR48_Vigan618s001100</name>
</gene>
<dbReference type="AlphaFoldDB" id="A0A0L9TFN6"/>
<name>A0A0L9TFN6_PHAAN</name>